<feature type="region of interest" description="Disordered" evidence="1">
    <location>
        <begin position="143"/>
        <end position="166"/>
    </location>
</feature>
<organism evidence="2 3">
    <name type="scientific">Phialocephala subalpina</name>
    <dbReference type="NCBI Taxonomy" id="576137"/>
    <lineage>
        <taxon>Eukaryota</taxon>
        <taxon>Fungi</taxon>
        <taxon>Dikarya</taxon>
        <taxon>Ascomycota</taxon>
        <taxon>Pezizomycotina</taxon>
        <taxon>Leotiomycetes</taxon>
        <taxon>Helotiales</taxon>
        <taxon>Mollisiaceae</taxon>
        <taxon>Phialocephala</taxon>
        <taxon>Phialocephala fortinii species complex</taxon>
    </lineage>
</organism>
<gene>
    <name evidence="2" type="ORF">PAC_06047</name>
</gene>
<sequence>MPRNWRASASDELLNIDETMQAIVKTLFEIEAASACASTSNEKIPTEGANPCLAQDRDPQCRRDRKKRATFASAESTNSLPGPVNCGLWSRIPSINSQDAAFLQGTTSHLSKQEPTQDGSSASAMPSNRSPVVVPVHTNVVGATHTSEDQVKVDSSPTRGRTDSAVQVDNNNSSVWIDPRDLRIRSLEHSYLFDVKALGGVIMFDTEVDGQSLRKTLEPKRHIQLRWDVRCDHDALFFHYGIVLGRVIDVQFMELACGNSPTVDTVMSLRNAVGCDGDQWMTPYEKQDWLYNNDKAKVYFRESSYEVFNRRPLPDMALEYSAGDVDVVEKLFDVYKPKQSKKGWILMREETNNRLINSMAPEKTPGSNKAPVSFAKLPVDYTRPSYMAPL</sequence>
<feature type="region of interest" description="Disordered" evidence="1">
    <location>
        <begin position="39"/>
        <end position="77"/>
    </location>
</feature>
<accession>A0A1L7WTT3</accession>
<name>A0A1L7WTT3_9HELO</name>
<evidence type="ECO:0000313" key="2">
    <source>
        <dbReference type="EMBL" id="CZR56159.1"/>
    </source>
</evidence>
<dbReference type="SUPFAM" id="SSF53098">
    <property type="entry name" value="Ribonuclease H-like"/>
    <property type="match status" value="1"/>
</dbReference>
<keyword evidence="3" id="KW-1185">Reference proteome</keyword>
<dbReference type="InterPro" id="IPR012337">
    <property type="entry name" value="RNaseH-like_sf"/>
</dbReference>
<dbReference type="OrthoDB" id="26838at2759"/>
<reference evidence="2 3" key="1">
    <citation type="submission" date="2016-03" db="EMBL/GenBank/DDBJ databases">
        <authorList>
            <person name="Ploux O."/>
        </authorList>
    </citation>
    <scope>NUCLEOTIDE SEQUENCE [LARGE SCALE GENOMIC DNA]</scope>
    <source>
        <strain evidence="2 3">UAMH 11012</strain>
    </source>
</reference>
<dbReference type="STRING" id="576137.A0A1L7WTT3"/>
<dbReference type="Gene3D" id="3.30.420.10">
    <property type="entry name" value="Ribonuclease H-like superfamily/Ribonuclease H"/>
    <property type="match status" value="1"/>
</dbReference>
<evidence type="ECO:0008006" key="4">
    <source>
        <dbReference type="Google" id="ProtNLM"/>
    </source>
</evidence>
<dbReference type="PANTHER" id="PTHR43040">
    <property type="entry name" value="RIBONUCLEASE D"/>
    <property type="match status" value="1"/>
</dbReference>
<dbReference type="Proteomes" id="UP000184330">
    <property type="component" value="Unassembled WGS sequence"/>
</dbReference>
<feature type="compositionally biased region" description="Polar residues" evidence="1">
    <location>
        <begin position="153"/>
        <end position="166"/>
    </location>
</feature>
<dbReference type="AlphaFoldDB" id="A0A1L7WTT3"/>
<feature type="region of interest" description="Disordered" evidence="1">
    <location>
        <begin position="108"/>
        <end position="130"/>
    </location>
</feature>
<protein>
    <recommendedName>
        <fullName evidence="4">3'-5' exonuclease domain-containing protein</fullName>
    </recommendedName>
</protein>
<dbReference type="EMBL" id="FJOG01000007">
    <property type="protein sequence ID" value="CZR56159.1"/>
    <property type="molecule type" value="Genomic_DNA"/>
</dbReference>
<proteinExistence type="predicted"/>
<dbReference type="GO" id="GO:0003676">
    <property type="term" value="F:nucleic acid binding"/>
    <property type="evidence" value="ECO:0007669"/>
    <property type="project" value="InterPro"/>
</dbReference>
<dbReference type="PANTHER" id="PTHR43040:SF1">
    <property type="entry name" value="RIBONUCLEASE D"/>
    <property type="match status" value="1"/>
</dbReference>
<evidence type="ECO:0000313" key="3">
    <source>
        <dbReference type="Proteomes" id="UP000184330"/>
    </source>
</evidence>
<dbReference type="InterPro" id="IPR036397">
    <property type="entry name" value="RNaseH_sf"/>
</dbReference>
<evidence type="ECO:0000256" key="1">
    <source>
        <dbReference type="SAM" id="MobiDB-lite"/>
    </source>
</evidence>